<dbReference type="AlphaFoldDB" id="A0A1D6JDG5"/>
<gene>
    <name evidence="1" type="ORF">ZEAMMB73_Zm00001d026220</name>
</gene>
<dbReference type="InterPro" id="IPR036259">
    <property type="entry name" value="MFS_trans_sf"/>
</dbReference>
<proteinExistence type="predicted"/>
<sequence>MQLSATSGSDDATAVRCGSWLEQKKPRSVVLVVCASFVAAAVVGLASTPSVYRLVPPAGSPLKGACQVLVAFSRKANVRVPDAAAELYAEEHVKAPLLQPPRESLEHTDQFRWLDKAAVVTSADLEDGNPWRLCTVNQVEEAQTTFVQQGTVTDSRVWRVAFSVPAASLTCIETVFVVASIALYNRAAAPAARRFFGRAQSFSPLQLMGLGHGAVVAALRREAGVLLRQAPETMRGASTAFYFLSC</sequence>
<accession>A0A1D6JDG5</accession>
<protein>
    <submittedName>
        <fullName evidence="1">Uncharacterized protein</fullName>
    </submittedName>
</protein>
<dbReference type="PANTHER" id="PTHR11654">
    <property type="entry name" value="OLIGOPEPTIDE TRANSPORTER-RELATED"/>
    <property type="match status" value="1"/>
</dbReference>
<name>A0A1D6JDG5_MAIZE</name>
<evidence type="ECO:0000313" key="1">
    <source>
        <dbReference type="EMBL" id="AQK45865.1"/>
    </source>
</evidence>
<dbReference type="PaxDb" id="4577-AC208110.2_FGP005"/>
<reference evidence="1" key="1">
    <citation type="submission" date="2015-12" db="EMBL/GenBank/DDBJ databases">
        <title>Update maize B73 reference genome by single molecule sequencing technologies.</title>
        <authorList>
            <consortium name="Maize Genome Sequencing Project"/>
            <person name="Ware D."/>
        </authorList>
    </citation>
    <scope>NUCLEOTIDE SEQUENCE</scope>
    <source>
        <tissue evidence="1">Seedling</tissue>
    </source>
</reference>
<dbReference type="EMBL" id="CM000786">
    <property type="protein sequence ID" value="AQK45865.1"/>
    <property type="molecule type" value="Genomic_DNA"/>
</dbReference>
<dbReference type="eggNOG" id="KOG1237">
    <property type="taxonomic scope" value="Eukaryota"/>
</dbReference>
<dbReference type="InParanoid" id="A0A1D6JDG5"/>
<organism evidence="1">
    <name type="scientific">Zea mays</name>
    <name type="common">Maize</name>
    <dbReference type="NCBI Taxonomy" id="4577"/>
    <lineage>
        <taxon>Eukaryota</taxon>
        <taxon>Viridiplantae</taxon>
        <taxon>Streptophyta</taxon>
        <taxon>Embryophyta</taxon>
        <taxon>Tracheophyta</taxon>
        <taxon>Spermatophyta</taxon>
        <taxon>Magnoliopsida</taxon>
        <taxon>Liliopsida</taxon>
        <taxon>Poales</taxon>
        <taxon>Poaceae</taxon>
        <taxon>PACMAD clade</taxon>
        <taxon>Panicoideae</taxon>
        <taxon>Andropogonodae</taxon>
        <taxon>Andropogoneae</taxon>
        <taxon>Tripsacinae</taxon>
        <taxon>Zea</taxon>
    </lineage>
</organism>
<dbReference type="OMA" id="ICARRFT"/>
<dbReference type="Gene3D" id="1.20.1250.20">
    <property type="entry name" value="MFS general substrate transporter like domains"/>
    <property type="match status" value="1"/>
</dbReference>